<evidence type="ECO:0000256" key="20">
    <source>
        <dbReference type="PROSITE-ProRule" id="PRU00169"/>
    </source>
</evidence>
<evidence type="ECO:0000256" key="7">
    <source>
        <dbReference type="ARBA" id="ARBA00022679"/>
    </source>
</evidence>
<feature type="coiled-coil region" evidence="21">
    <location>
        <begin position="1063"/>
        <end position="1097"/>
    </location>
</feature>
<keyword evidence="11" id="KW-0936">Ethylene signaling pathway</keyword>
<dbReference type="PANTHER" id="PTHR24423:SF624">
    <property type="entry name" value="ETHYLENE RECEPTOR 3"/>
    <property type="match status" value="1"/>
</dbReference>
<evidence type="ECO:0000256" key="16">
    <source>
        <dbReference type="ARBA" id="ARBA00023008"/>
    </source>
</evidence>
<evidence type="ECO:0000256" key="4">
    <source>
        <dbReference type="ARBA" id="ARBA00009842"/>
    </source>
</evidence>
<dbReference type="Pfam" id="PF14303">
    <property type="entry name" value="NAM-associated"/>
    <property type="match status" value="1"/>
</dbReference>
<dbReference type="PROSITE" id="PS50110">
    <property type="entry name" value="RESPONSE_REGULATORY"/>
    <property type="match status" value="1"/>
</dbReference>
<dbReference type="FunFam" id="1.10.287.130:FF:000004">
    <property type="entry name" value="Ethylene receptor 1"/>
    <property type="match status" value="1"/>
</dbReference>
<evidence type="ECO:0000256" key="21">
    <source>
        <dbReference type="SAM" id="Coils"/>
    </source>
</evidence>
<keyword evidence="24" id="KW-0732">Signal</keyword>
<dbReference type="GO" id="GO:0038199">
    <property type="term" value="F:ethylene receptor activity"/>
    <property type="evidence" value="ECO:0007669"/>
    <property type="project" value="TreeGrafter"/>
</dbReference>
<keyword evidence="10" id="KW-0547">Nucleotide-binding</keyword>
<dbReference type="PANTHER" id="PTHR24423">
    <property type="entry name" value="TWO-COMPONENT SENSOR HISTIDINE KINASE"/>
    <property type="match status" value="1"/>
</dbReference>
<evidence type="ECO:0000256" key="17">
    <source>
        <dbReference type="ARBA" id="ARBA00023012"/>
    </source>
</evidence>
<evidence type="ECO:0000256" key="11">
    <source>
        <dbReference type="ARBA" id="ARBA00022745"/>
    </source>
</evidence>
<keyword evidence="7" id="KW-0808">Transferase</keyword>
<evidence type="ECO:0000256" key="15">
    <source>
        <dbReference type="ARBA" id="ARBA00022989"/>
    </source>
</evidence>
<comment type="similarity">
    <text evidence="4">Belongs to the ethylene receptor family.</text>
</comment>
<dbReference type="Pfam" id="PF25487">
    <property type="entry name" value="ETR1_N"/>
    <property type="match status" value="1"/>
</dbReference>
<keyword evidence="14" id="KW-0067">ATP-binding</keyword>
<evidence type="ECO:0000256" key="2">
    <source>
        <dbReference type="ARBA" id="ARBA00001935"/>
    </source>
</evidence>
<keyword evidence="18 23" id="KW-0472">Membrane</keyword>
<evidence type="ECO:0000313" key="26">
    <source>
        <dbReference type="EMBL" id="CAD6241660.1"/>
    </source>
</evidence>
<evidence type="ECO:0000256" key="14">
    <source>
        <dbReference type="ARBA" id="ARBA00022840"/>
    </source>
</evidence>
<feature type="region of interest" description="Disordered" evidence="22">
    <location>
        <begin position="981"/>
        <end position="1020"/>
    </location>
</feature>
<comment type="caution">
    <text evidence="20">Lacks conserved residue(s) required for the propagation of feature annotation.</text>
</comment>
<dbReference type="InterPro" id="IPR011006">
    <property type="entry name" value="CheY-like_superfamily"/>
</dbReference>
<evidence type="ECO:0000256" key="5">
    <source>
        <dbReference type="ARBA" id="ARBA00011738"/>
    </source>
</evidence>
<feature type="chain" id="PRO_5032731028" description="histidine kinase" evidence="24">
    <location>
        <begin position="22"/>
        <end position="1129"/>
    </location>
</feature>
<dbReference type="InterPro" id="IPR036097">
    <property type="entry name" value="HisK_dim/P_sf"/>
</dbReference>
<evidence type="ECO:0000256" key="19">
    <source>
        <dbReference type="ARBA" id="ARBA00023170"/>
    </source>
</evidence>
<feature type="compositionally biased region" description="Polar residues" evidence="22">
    <location>
        <begin position="820"/>
        <end position="836"/>
    </location>
</feature>
<comment type="catalytic activity">
    <reaction evidence="1">
        <text>ATP + protein L-histidine = ADP + protein N-phospho-L-histidine.</text>
        <dbReference type="EC" id="2.7.13.3"/>
    </reaction>
</comment>
<comment type="cofactor">
    <cofactor evidence="2">
        <name>Cu cation</name>
        <dbReference type="ChEBI" id="CHEBI:23378"/>
    </cofactor>
</comment>
<evidence type="ECO:0000256" key="1">
    <source>
        <dbReference type="ARBA" id="ARBA00000085"/>
    </source>
</evidence>
<dbReference type="SMART" id="SM00065">
    <property type="entry name" value="GAF"/>
    <property type="match status" value="1"/>
</dbReference>
<dbReference type="SUPFAM" id="SSF55874">
    <property type="entry name" value="ATPase domain of HSP90 chaperone/DNA topoisomerase II/histidine kinase"/>
    <property type="match status" value="1"/>
</dbReference>
<dbReference type="AlphaFoldDB" id="A0A811PEQ0"/>
<feature type="transmembrane region" description="Helical" evidence="23">
    <location>
        <begin position="114"/>
        <end position="141"/>
    </location>
</feature>
<dbReference type="GO" id="GO:0000155">
    <property type="term" value="F:phosphorelay sensor kinase activity"/>
    <property type="evidence" value="ECO:0007669"/>
    <property type="project" value="InterPro"/>
</dbReference>
<feature type="compositionally biased region" description="Basic residues" evidence="22">
    <location>
        <begin position="981"/>
        <end position="991"/>
    </location>
</feature>
<evidence type="ECO:0000256" key="3">
    <source>
        <dbReference type="ARBA" id="ARBA00004477"/>
    </source>
</evidence>
<keyword evidence="27" id="KW-1185">Reference proteome</keyword>
<dbReference type="Pfam" id="PF00512">
    <property type="entry name" value="HisKA"/>
    <property type="match status" value="1"/>
</dbReference>
<comment type="caution">
    <text evidence="26">The sequence shown here is derived from an EMBL/GenBank/DDBJ whole genome shotgun (WGS) entry which is preliminary data.</text>
</comment>
<dbReference type="InterPro" id="IPR001789">
    <property type="entry name" value="Sig_transdc_resp-reg_receiver"/>
</dbReference>
<keyword evidence="16" id="KW-0186">Copper</keyword>
<evidence type="ECO:0000256" key="10">
    <source>
        <dbReference type="ARBA" id="ARBA00022741"/>
    </source>
</evidence>
<dbReference type="GO" id="GO:0005524">
    <property type="term" value="F:ATP binding"/>
    <property type="evidence" value="ECO:0007669"/>
    <property type="project" value="UniProtKB-KW"/>
</dbReference>
<feature type="signal peptide" evidence="24">
    <location>
        <begin position="1"/>
        <end position="21"/>
    </location>
</feature>
<dbReference type="SUPFAM" id="SSF52172">
    <property type="entry name" value="CheY-like"/>
    <property type="match status" value="1"/>
</dbReference>
<dbReference type="Proteomes" id="UP000604825">
    <property type="component" value="Unassembled WGS sequence"/>
</dbReference>
<dbReference type="EMBL" id="CAJGYO010000007">
    <property type="protein sequence ID" value="CAD6241660.1"/>
    <property type="molecule type" value="Genomic_DNA"/>
</dbReference>
<dbReference type="Gene3D" id="3.30.565.10">
    <property type="entry name" value="Histidine kinase-like ATPase, C-terminal domain"/>
    <property type="match status" value="1"/>
</dbReference>
<keyword evidence="9" id="KW-0479">Metal-binding</keyword>
<dbReference type="InterPro" id="IPR058544">
    <property type="entry name" value="ETR1_N"/>
</dbReference>
<keyword evidence="15 23" id="KW-1133">Transmembrane helix</keyword>
<evidence type="ECO:0000256" key="6">
    <source>
        <dbReference type="ARBA" id="ARBA00012438"/>
    </source>
</evidence>
<evidence type="ECO:0000256" key="9">
    <source>
        <dbReference type="ARBA" id="ARBA00022723"/>
    </source>
</evidence>
<dbReference type="GO" id="GO:0046872">
    <property type="term" value="F:metal ion binding"/>
    <property type="evidence" value="ECO:0007669"/>
    <property type="project" value="UniProtKB-KW"/>
</dbReference>
<dbReference type="SUPFAM" id="SSF47384">
    <property type="entry name" value="Homodimeric domain of signal transducing histidine kinase"/>
    <property type="match status" value="1"/>
</dbReference>
<feature type="transmembrane region" description="Helical" evidence="23">
    <location>
        <begin position="57"/>
        <end position="75"/>
    </location>
</feature>
<evidence type="ECO:0000256" key="22">
    <source>
        <dbReference type="SAM" id="MobiDB-lite"/>
    </source>
</evidence>
<comment type="subunit">
    <text evidence="5">Homodimer.</text>
</comment>
<feature type="domain" description="Response regulatory" evidence="25">
    <location>
        <begin position="639"/>
        <end position="754"/>
    </location>
</feature>
<evidence type="ECO:0000256" key="13">
    <source>
        <dbReference type="ARBA" id="ARBA00022824"/>
    </source>
</evidence>
<dbReference type="CDD" id="cd00082">
    <property type="entry name" value="HisKA"/>
    <property type="match status" value="1"/>
</dbReference>
<dbReference type="CDD" id="cd16938">
    <property type="entry name" value="HATPase_ETR2_ERS2-EIN4-like"/>
    <property type="match status" value="1"/>
</dbReference>
<dbReference type="EC" id="2.7.13.3" evidence="6"/>
<dbReference type="Pfam" id="PF00072">
    <property type="entry name" value="Response_reg"/>
    <property type="match status" value="1"/>
</dbReference>
<dbReference type="InterPro" id="IPR003661">
    <property type="entry name" value="HisK_dim/P_dom"/>
</dbReference>
<gene>
    <name evidence="26" type="ORF">NCGR_LOCUS27359</name>
</gene>
<dbReference type="Gene3D" id="3.30.450.40">
    <property type="match status" value="1"/>
</dbReference>
<dbReference type="GO" id="GO:0051740">
    <property type="term" value="F:ethylene binding"/>
    <property type="evidence" value="ECO:0007669"/>
    <property type="project" value="TreeGrafter"/>
</dbReference>
<dbReference type="InterPro" id="IPR029016">
    <property type="entry name" value="GAF-like_dom_sf"/>
</dbReference>
<evidence type="ECO:0000256" key="23">
    <source>
        <dbReference type="SAM" id="Phobius"/>
    </source>
</evidence>
<evidence type="ECO:0000313" key="27">
    <source>
        <dbReference type="Proteomes" id="UP000604825"/>
    </source>
</evidence>
<dbReference type="InterPro" id="IPR029466">
    <property type="entry name" value="NAM-associated_C"/>
</dbReference>
<evidence type="ECO:0000256" key="24">
    <source>
        <dbReference type="SAM" id="SignalP"/>
    </source>
</evidence>
<dbReference type="OrthoDB" id="60033at2759"/>
<dbReference type="GO" id="GO:0010105">
    <property type="term" value="P:negative regulation of ethylene-activated signaling pathway"/>
    <property type="evidence" value="ECO:0007669"/>
    <property type="project" value="UniProtKB-ARBA"/>
</dbReference>
<dbReference type="SMART" id="SM00388">
    <property type="entry name" value="HisKA"/>
    <property type="match status" value="1"/>
</dbReference>
<protein>
    <recommendedName>
        <fullName evidence="6">histidine kinase</fullName>
        <ecNumber evidence="6">2.7.13.3</ecNumber>
    </recommendedName>
</protein>
<reference evidence="26" key="1">
    <citation type="submission" date="2020-10" db="EMBL/GenBank/DDBJ databases">
        <authorList>
            <person name="Han B."/>
            <person name="Lu T."/>
            <person name="Zhao Q."/>
            <person name="Huang X."/>
            <person name="Zhao Y."/>
        </authorList>
    </citation>
    <scope>NUCLEOTIDE SEQUENCE</scope>
</reference>
<keyword evidence="13" id="KW-0256">Endoplasmic reticulum</keyword>
<comment type="subcellular location">
    <subcellularLocation>
        <location evidence="3">Endoplasmic reticulum membrane</location>
        <topology evidence="3">Multi-pass membrane protein</topology>
    </subcellularLocation>
</comment>
<dbReference type="InterPro" id="IPR036890">
    <property type="entry name" value="HATPase_C_sf"/>
</dbReference>
<feature type="transmembrane region" description="Helical" evidence="23">
    <location>
        <begin position="87"/>
        <end position="108"/>
    </location>
</feature>
<dbReference type="Gene3D" id="1.10.287.130">
    <property type="match status" value="1"/>
</dbReference>
<evidence type="ECO:0000256" key="8">
    <source>
        <dbReference type="ARBA" id="ARBA00022692"/>
    </source>
</evidence>
<accession>A0A811PEQ0</accession>
<dbReference type="Gene3D" id="3.40.50.2300">
    <property type="match status" value="1"/>
</dbReference>
<evidence type="ECO:0000256" key="18">
    <source>
        <dbReference type="ARBA" id="ARBA00023136"/>
    </source>
</evidence>
<sequence length="1129" mass="126819">MRMRWLLLLALAAAAPAPAAGEMGYAHCGCDGGGGGGGGGGFWSLDNIFKWQKVSDLLIAAAYFSIPLEILYFVAGLRHLLPFRWVLVQFGAFIVLCGLTHLLAAFTYEPHPFMVVLLLTAAKFLTALVSFLTAITLLTLIPQLLRVKVRESLLWIKARELDREVVLMKRQEEASWHVRMLTQEIRRSLDRHTVLYTTLIELSRVLALNNCAVWMPSEDKSGMCLTHELRRGSDDDGEAIVAADDADVLEVKGTDGVKLLPPDSVLGSASGGGKEGTGTVAAIRMPMLKVADFKGGTPEVIKTSYAVLVLVPPSDRNWAPHELEIVEVVADQVAVALSHASLLEESQAMRDRLAEQNRELLQARRDALMANEARDAFQRVMSQGMRRPIHSIQGLVSVVQEEGLTSEQKLVVDTMARTATVVSMLINDLMEMSAANQERFPLETRPFHLHSMIRDAACVARCLCYFRGFGFAVHVENVLPDLVIGDERRIFHVLLHMVGNLIGRFDAGNVTFQVRADDEPMEDQRWDPWRPSYSGGHSSVKFVIGVKRKQNADSSSSLAQFLRRPRTEGFDLRLSFSMCRKLVQMMQGNIWAILDGQGLPESMTLVLRFQLQPSLASSSLGGSFDLQYPSPSNQIAGLKVLLIDDDEINLVVARKLLERLGCTVSSLPSGSGFMNSVGPSSASFQLVMVNLEMSMINPLDAASRIRQYRSFHWPLVMAMTSEQNVWENTVAGGWQMVVKWQKPMRHCESFRWELRRSENEGESDTLESFIETWVVAVVHGFSLFYTHFRMEEDGFLSNILLEGHGAPVAAVNEVDDIPESQDSPSSVEVVQPSRSTKGGKRSKNFTPEEDEIVCFGWLAISKDPINGANQSRTTFWGKVHAYFEEHNKSKVPRSESSIMHRFLVIQTSVNKFCSHYDQILRRNQSGTTMQDKLNEAKKVYKNLDRDNKSFVFEHCWDILKEEDKWKSKMVEIAEVEKLAKSKKQKKAGKVSRPRDEGALNNDNGIPIEAEETEPRKRSDGIKKVKANLKRGGGEACMEALDKMWSKKEVFEKEKEKAKEDRFMATLEIEKATLELEKKRVDNEAKKAETDLMKEQNKIMLADMTSLNPKQRQWLEIMQEQILAKLTPNI</sequence>
<dbReference type="Pfam" id="PF01590">
    <property type="entry name" value="GAF"/>
    <property type="match status" value="1"/>
</dbReference>
<feature type="region of interest" description="Disordered" evidence="22">
    <location>
        <begin position="817"/>
        <end position="844"/>
    </location>
</feature>
<keyword evidence="17" id="KW-0902">Two-component regulatory system</keyword>
<dbReference type="GO" id="GO:0005789">
    <property type="term" value="C:endoplasmic reticulum membrane"/>
    <property type="evidence" value="ECO:0007669"/>
    <property type="project" value="UniProtKB-SubCell"/>
</dbReference>
<feature type="coiled-coil region" evidence="21">
    <location>
        <begin position="339"/>
        <end position="373"/>
    </location>
</feature>
<dbReference type="InterPro" id="IPR003018">
    <property type="entry name" value="GAF"/>
</dbReference>
<name>A0A811PEQ0_9POAL</name>
<keyword evidence="12" id="KW-0418">Kinase</keyword>
<organism evidence="26 27">
    <name type="scientific">Miscanthus lutarioriparius</name>
    <dbReference type="NCBI Taxonomy" id="422564"/>
    <lineage>
        <taxon>Eukaryota</taxon>
        <taxon>Viridiplantae</taxon>
        <taxon>Streptophyta</taxon>
        <taxon>Embryophyta</taxon>
        <taxon>Tracheophyta</taxon>
        <taxon>Spermatophyta</taxon>
        <taxon>Magnoliopsida</taxon>
        <taxon>Liliopsida</taxon>
        <taxon>Poales</taxon>
        <taxon>Poaceae</taxon>
        <taxon>PACMAD clade</taxon>
        <taxon>Panicoideae</taxon>
        <taxon>Andropogonodae</taxon>
        <taxon>Andropogoneae</taxon>
        <taxon>Saccharinae</taxon>
        <taxon>Miscanthus</taxon>
    </lineage>
</organism>
<evidence type="ECO:0000256" key="12">
    <source>
        <dbReference type="ARBA" id="ARBA00022777"/>
    </source>
</evidence>
<dbReference type="SUPFAM" id="SSF55781">
    <property type="entry name" value="GAF domain-like"/>
    <property type="match status" value="1"/>
</dbReference>
<keyword evidence="8 23" id="KW-0812">Transmembrane</keyword>
<evidence type="ECO:0000259" key="25">
    <source>
        <dbReference type="PROSITE" id="PS50110"/>
    </source>
</evidence>
<keyword evidence="21" id="KW-0175">Coiled coil</keyword>
<keyword evidence="19" id="KW-0675">Receptor</keyword>
<proteinExistence type="inferred from homology"/>